<dbReference type="Proteomes" id="UP000231503">
    <property type="component" value="Unassembled WGS sequence"/>
</dbReference>
<evidence type="ECO:0000313" key="1">
    <source>
        <dbReference type="EMBL" id="PIR69250.1"/>
    </source>
</evidence>
<comment type="caution">
    <text evidence="1">The sequence shown here is derived from an EMBL/GenBank/DDBJ whole genome shotgun (WGS) entry which is preliminary data.</text>
</comment>
<protein>
    <submittedName>
        <fullName evidence="1">Uncharacterized protein</fullName>
    </submittedName>
</protein>
<name>A0A2H0TCG2_9BACT</name>
<dbReference type="AlphaFoldDB" id="A0A2H0TCG2"/>
<proteinExistence type="predicted"/>
<sequence>MGIFDQAKLAADMMKNMDPSQMKELLAQAQEGQRALEEQIKKLIDEEVKKRNLVSREEVEHIIKNMRP</sequence>
<organism evidence="1 2">
    <name type="scientific">Candidatus Niyogibacteria bacterium CG10_big_fil_rev_8_21_14_0_10_46_36</name>
    <dbReference type="NCBI Taxonomy" id="1974726"/>
    <lineage>
        <taxon>Bacteria</taxon>
        <taxon>Candidatus Niyogiibacteriota</taxon>
    </lineage>
</organism>
<evidence type="ECO:0000313" key="2">
    <source>
        <dbReference type="Proteomes" id="UP000231503"/>
    </source>
</evidence>
<reference evidence="2" key="1">
    <citation type="submission" date="2017-09" db="EMBL/GenBank/DDBJ databases">
        <title>Depth-based differentiation of microbial function through sediment-hosted aquifers and enrichment of novel symbionts in the deep terrestrial subsurface.</title>
        <authorList>
            <person name="Probst A.J."/>
            <person name="Ladd B."/>
            <person name="Jarett J.K."/>
            <person name="Geller-Mcgrath D.E."/>
            <person name="Sieber C.M.K."/>
            <person name="Emerson J.B."/>
            <person name="Anantharaman K."/>
            <person name="Thomas B.C."/>
            <person name="Malmstrom R."/>
            <person name="Stieglmeier M."/>
            <person name="Klingl A."/>
            <person name="Woyke T."/>
            <person name="Ryan C.M."/>
            <person name="Banfield J.F."/>
        </authorList>
    </citation>
    <scope>NUCLEOTIDE SEQUENCE [LARGE SCALE GENOMIC DNA]</scope>
</reference>
<accession>A0A2H0TCG2</accession>
<gene>
    <name evidence="1" type="ORF">COU47_04095</name>
</gene>
<dbReference type="EMBL" id="PFCO01000009">
    <property type="protein sequence ID" value="PIR69250.1"/>
    <property type="molecule type" value="Genomic_DNA"/>
</dbReference>